<name>A0A4Z2IRI9_9TELE</name>
<evidence type="ECO:0000313" key="1">
    <source>
        <dbReference type="EMBL" id="TNN80609.1"/>
    </source>
</evidence>
<keyword evidence="2" id="KW-1185">Reference proteome</keyword>
<comment type="caution">
    <text evidence="1">The sequence shown here is derived from an EMBL/GenBank/DDBJ whole genome shotgun (WGS) entry which is preliminary data.</text>
</comment>
<protein>
    <submittedName>
        <fullName evidence="1">Uncharacterized protein</fullName>
    </submittedName>
</protein>
<accession>A0A4Z2IRI9</accession>
<organism evidence="1 2">
    <name type="scientific">Liparis tanakae</name>
    <name type="common">Tanaka's snailfish</name>
    <dbReference type="NCBI Taxonomy" id="230148"/>
    <lineage>
        <taxon>Eukaryota</taxon>
        <taxon>Metazoa</taxon>
        <taxon>Chordata</taxon>
        <taxon>Craniata</taxon>
        <taxon>Vertebrata</taxon>
        <taxon>Euteleostomi</taxon>
        <taxon>Actinopterygii</taxon>
        <taxon>Neopterygii</taxon>
        <taxon>Teleostei</taxon>
        <taxon>Neoteleostei</taxon>
        <taxon>Acanthomorphata</taxon>
        <taxon>Eupercaria</taxon>
        <taxon>Perciformes</taxon>
        <taxon>Cottioidei</taxon>
        <taxon>Cottales</taxon>
        <taxon>Liparidae</taxon>
        <taxon>Liparis</taxon>
    </lineage>
</organism>
<evidence type="ECO:0000313" key="2">
    <source>
        <dbReference type="Proteomes" id="UP000314294"/>
    </source>
</evidence>
<dbReference type="Proteomes" id="UP000314294">
    <property type="component" value="Unassembled WGS sequence"/>
</dbReference>
<reference evidence="1 2" key="1">
    <citation type="submission" date="2019-03" db="EMBL/GenBank/DDBJ databases">
        <title>First draft genome of Liparis tanakae, snailfish: a comprehensive survey of snailfish specific genes.</title>
        <authorList>
            <person name="Kim W."/>
            <person name="Song I."/>
            <person name="Jeong J.-H."/>
            <person name="Kim D."/>
            <person name="Kim S."/>
            <person name="Ryu S."/>
            <person name="Song J.Y."/>
            <person name="Lee S.K."/>
        </authorList>
    </citation>
    <scope>NUCLEOTIDE SEQUENCE [LARGE SCALE GENOMIC DNA]</scope>
    <source>
        <tissue evidence="1">Muscle</tissue>
    </source>
</reference>
<dbReference type="EMBL" id="SRLO01000053">
    <property type="protein sequence ID" value="TNN80609.1"/>
    <property type="molecule type" value="Genomic_DNA"/>
</dbReference>
<sequence length="73" mass="8600">MLKRSRSGRRVHLFHLIHLELKDGRVDGFCSVAFEAAELWSYLRRLEDKLMFAIISSYLSLQLQQFGNLFIDL</sequence>
<dbReference type="AlphaFoldDB" id="A0A4Z2IRI9"/>
<proteinExistence type="predicted"/>
<gene>
    <name evidence="1" type="ORF">EYF80_009115</name>
</gene>